<dbReference type="Proteomes" id="UP000652761">
    <property type="component" value="Unassembled WGS sequence"/>
</dbReference>
<accession>A0A843VRX9</accession>
<keyword evidence="1" id="KW-0732">Signal</keyword>
<comment type="caution">
    <text evidence="2">The sequence shown here is derived from an EMBL/GenBank/DDBJ whole genome shotgun (WGS) entry which is preliminary data.</text>
</comment>
<proteinExistence type="predicted"/>
<evidence type="ECO:0000256" key="1">
    <source>
        <dbReference type="SAM" id="SignalP"/>
    </source>
</evidence>
<feature type="signal peptide" evidence="1">
    <location>
        <begin position="1"/>
        <end position="15"/>
    </location>
</feature>
<name>A0A843VRX9_COLES</name>
<evidence type="ECO:0000313" key="3">
    <source>
        <dbReference type="Proteomes" id="UP000652761"/>
    </source>
</evidence>
<evidence type="ECO:0000313" key="2">
    <source>
        <dbReference type="EMBL" id="MQL97017.1"/>
    </source>
</evidence>
<protein>
    <submittedName>
        <fullName evidence="2">Uncharacterized protein</fullName>
    </submittedName>
</protein>
<keyword evidence="3" id="KW-1185">Reference proteome</keyword>
<organism evidence="2 3">
    <name type="scientific">Colocasia esculenta</name>
    <name type="common">Wild taro</name>
    <name type="synonym">Arum esculentum</name>
    <dbReference type="NCBI Taxonomy" id="4460"/>
    <lineage>
        <taxon>Eukaryota</taxon>
        <taxon>Viridiplantae</taxon>
        <taxon>Streptophyta</taxon>
        <taxon>Embryophyta</taxon>
        <taxon>Tracheophyta</taxon>
        <taxon>Spermatophyta</taxon>
        <taxon>Magnoliopsida</taxon>
        <taxon>Liliopsida</taxon>
        <taxon>Araceae</taxon>
        <taxon>Aroideae</taxon>
        <taxon>Colocasieae</taxon>
        <taxon>Colocasia</taxon>
    </lineage>
</organism>
<feature type="chain" id="PRO_5032534326" evidence="1">
    <location>
        <begin position="16"/>
        <end position="54"/>
    </location>
</feature>
<feature type="non-terminal residue" evidence="2">
    <location>
        <position position="1"/>
    </location>
</feature>
<reference evidence="2" key="1">
    <citation type="submission" date="2017-07" db="EMBL/GenBank/DDBJ databases">
        <title>Taro Niue Genome Assembly and Annotation.</title>
        <authorList>
            <person name="Atibalentja N."/>
            <person name="Keating K."/>
            <person name="Fields C.J."/>
        </authorList>
    </citation>
    <scope>NUCLEOTIDE SEQUENCE</scope>
    <source>
        <strain evidence="2">Niue_2</strain>
        <tissue evidence="2">Leaf</tissue>
    </source>
</reference>
<dbReference type="EMBL" id="NMUH01001990">
    <property type="protein sequence ID" value="MQL97017.1"/>
    <property type="molecule type" value="Genomic_DNA"/>
</dbReference>
<sequence length="54" mass="6368">MGLVIFYLQLWACRATILRFLEIYGPQSGGRQGRETRMWEGLPLTLERFWCFGV</sequence>
<dbReference type="AlphaFoldDB" id="A0A843VRX9"/>
<gene>
    <name evidence="2" type="ORF">Taro_029699</name>
</gene>